<keyword evidence="1" id="KW-1133">Transmembrane helix</keyword>
<feature type="transmembrane region" description="Helical" evidence="1">
    <location>
        <begin position="345"/>
        <end position="364"/>
    </location>
</feature>
<evidence type="ECO:0000256" key="1">
    <source>
        <dbReference type="SAM" id="Phobius"/>
    </source>
</evidence>
<dbReference type="AlphaFoldDB" id="A0A9P4T413"/>
<protein>
    <submittedName>
        <fullName evidence="2">Uncharacterized protein</fullName>
    </submittedName>
</protein>
<reference evidence="2" key="1">
    <citation type="submission" date="2019-04" db="EMBL/GenBank/DDBJ databases">
        <title>Sequencing of skin fungus with MAO and IRED activity.</title>
        <authorList>
            <person name="Marsaioli A.J."/>
            <person name="Bonatto J.M.C."/>
            <person name="Reis Junior O."/>
        </authorList>
    </citation>
    <scope>NUCLEOTIDE SEQUENCE</scope>
    <source>
        <strain evidence="2">30M1</strain>
    </source>
</reference>
<proteinExistence type="predicted"/>
<accession>A0A9P4T413</accession>
<sequence length="436" mass="48445">MTSNTTNAFLPPGITNHGDSKLICFPAKWTDVATFFLGNYVAHAITIVPQPGQSACEALKNMIFAALYPVNGIRTGFQAIFSKANLESTDLRKAAKAGALCRVVALKHYARTRREYSLTTGPSFLRTTIHGRVRDLPEDYGLGFLPPNSLFEDDPDGEGKKMTICSDWSILKVIISMAQLLFAVATLYRTRGDQVNQFGFAAFGLTVIQYALMAFINLVGNLMRAQHPAVYLIQTKTMLLAQQEGAVIEGVVGILRGDFDDGDLHEQETEYSANDFFSGYFCGLNRYFRALSHYFRVQVHSILDIPRAKNISTLLNTLRPKPRNLLKLINVSGLGRYLRIIGWKFLTWIPLAITLSIIAALTGFRTGNSTYTERVLMMLWLGTGSYVGLSDAEEFRYNSLSKAKLYSIIVGYVLVILTFAAPVVADLWVVTNQIMS</sequence>
<gene>
    <name evidence="2" type="ORF">E8E13_003099</name>
</gene>
<dbReference type="EMBL" id="SWKU01000042">
    <property type="protein sequence ID" value="KAF2994280.1"/>
    <property type="molecule type" value="Genomic_DNA"/>
</dbReference>
<keyword evidence="1" id="KW-0472">Membrane</keyword>
<comment type="caution">
    <text evidence="2">The sequence shown here is derived from an EMBL/GenBank/DDBJ whole genome shotgun (WGS) entry which is preliminary data.</text>
</comment>
<feature type="transmembrane region" description="Helical" evidence="1">
    <location>
        <begin position="170"/>
        <end position="188"/>
    </location>
</feature>
<keyword evidence="1" id="KW-0812">Transmembrane</keyword>
<feature type="transmembrane region" description="Helical" evidence="1">
    <location>
        <begin position="200"/>
        <end position="219"/>
    </location>
</feature>
<evidence type="ECO:0000313" key="3">
    <source>
        <dbReference type="Proteomes" id="UP000801428"/>
    </source>
</evidence>
<dbReference type="OrthoDB" id="3695711at2759"/>
<keyword evidence="3" id="KW-1185">Reference proteome</keyword>
<evidence type="ECO:0000313" key="2">
    <source>
        <dbReference type="EMBL" id="KAF2994280.1"/>
    </source>
</evidence>
<name>A0A9P4T413_CURKU</name>
<dbReference type="Proteomes" id="UP000801428">
    <property type="component" value="Unassembled WGS sequence"/>
</dbReference>
<feature type="transmembrane region" description="Helical" evidence="1">
    <location>
        <begin position="405"/>
        <end position="430"/>
    </location>
</feature>
<organism evidence="2 3">
    <name type="scientific">Curvularia kusanoi</name>
    <name type="common">Cochliobolus kusanoi</name>
    <dbReference type="NCBI Taxonomy" id="90978"/>
    <lineage>
        <taxon>Eukaryota</taxon>
        <taxon>Fungi</taxon>
        <taxon>Dikarya</taxon>
        <taxon>Ascomycota</taxon>
        <taxon>Pezizomycotina</taxon>
        <taxon>Dothideomycetes</taxon>
        <taxon>Pleosporomycetidae</taxon>
        <taxon>Pleosporales</taxon>
        <taxon>Pleosporineae</taxon>
        <taxon>Pleosporaceae</taxon>
        <taxon>Curvularia</taxon>
    </lineage>
</organism>